<accession>A0A1R1X6B4</accession>
<dbReference type="Proteomes" id="UP000187429">
    <property type="component" value="Unassembled WGS sequence"/>
</dbReference>
<protein>
    <submittedName>
        <fullName evidence="2">Uncharacterized protein</fullName>
    </submittedName>
</protein>
<reference evidence="3" key="1">
    <citation type="submission" date="2017-01" db="EMBL/GenBank/DDBJ databases">
        <authorList>
            <person name="Wang Y."/>
            <person name="White M."/>
            <person name="Kvist S."/>
            <person name="Moncalvo J.-M."/>
        </authorList>
    </citation>
    <scope>NUCLEOTIDE SEQUENCE [LARGE SCALE GENOMIC DNA]</scope>
    <source>
        <strain evidence="3">ID-206-W2</strain>
    </source>
</reference>
<feature type="region of interest" description="Disordered" evidence="1">
    <location>
        <begin position="21"/>
        <end position="66"/>
    </location>
</feature>
<proteinExistence type="predicted"/>
<sequence>MMEFLFLFYNNFFFENIIISAPGDTSQGSNDESDRGSSSDSEDQYHSPESEDEKAENKDASEIIVT</sequence>
<organism evidence="2 3">
    <name type="scientific">Smittium culicis</name>
    <dbReference type="NCBI Taxonomy" id="133412"/>
    <lineage>
        <taxon>Eukaryota</taxon>
        <taxon>Fungi</taxon>
        <taxon>Fungi incertae sedis</taxon>
        <taxon>Zoopagomycota</taxon>
        <taxon>Kickxellomycotina</taxon>
        <taxon>Harpellomycetes</taxon>
        <taxon>Harpellales</taxon>
        <taxon>Legeriomycetaceae</taxon>
        <taxon>Smittium</taxon>
    </lineage>
</organism>
<dbReference type="AlphaFoldDB" id="A0A1R1X6B4"/>
<name>A0A1R1X6B4_9FUNG</name>
<comment type="caution">
    <text evidence="2">The sequence shown here is derived from an EMBL/GenBank/DDBJ whole genome shotgun (WGS) entry which is preliminary data.</text>
</comment>
<feature type="compositionally biased region" description="Basic and acidic residues" evidence="1">
    <location>
        <begin position="32"/>
        <end position="66"/>
    </location>
</feature>
<evidence type="ECO:0000313" key="2">
    <source>
        <dbReference type="EMBL" id="OMJ10140.1"/>
    </source>
</evidence>
<dbReference type="EMBL" id="LSSM01006751">
    <property type="protein sequence ID" value="OMJ10140.1"/>
    <property type="molecule type" value="Genomic_DNA"/>
</dbReference>
<evidence type="ECO:0000256" key="1">
    <source>
        <dbReference type="SAM" id="MobiDB-lite"/>
    </source>
</evidence>
<gene>
    <name evidence="2" type="ORF">AYI69_g10363</name>
</gene>
<evidence type="ECO:0000313" key="3">
    <source>
        <dbReference type="Proteomes" id="UP000187429"/>
    </source>
</evidence>
<keyword evidence="3" id="KW-1185">Reference proteome</keyword>